<dbReference type="Proteomes" id="UP001597182">
    <property type="component" value="Unassembled WGS sequence"/>
</dbReference>
<proteinExistence type="inferred from homology"/>
<dbReference type="InterPro" id="IPR013324">
    <property type="entry name" value="RNA_pol_sigma_r3/r4-like"/>
</dbReference>
<evidence type="ECO:0000256" key="2">
    <source>
        <dbReference type="ARBA" id="ARBA00023015"/>
    </source>
</evidence>
<evidence type="ECO:0000259" key="7">
    <source>
        <dbReference type="Pfam" id="PF08281"/>
    </source>
</evidence>
<evidence type="ECO:0000313" key="9">
    <source>
        <dbReference type="Proteomes" id="UP001597182"/>
    </source>
</evidence>
<accession>A0ABW3VUN1</accession>
<dbReference type="InterPro" id="IPR036388">
    <property type="entry name" value="WH-like_DNA-bd_sf"/>
</dbReference>
<dbReference type="Gene3D" id="1.10.10.10">
    <property type="entry name" value="Winged helix-like DNA-binding domain superfamily/Winged helix DNA-binding domain"/>
    <property type="match status" value="1"/>
</dbReference>
<keyword evidence="5" id="KW-0804">Transcription</keyword>
<dbReference type="RefSeq" id="WP_103382401.1">
    <property type="nucleotide sequence ID" value="NZ_BAABKS010000010.1"/>
</dbReference>
<evidence type="ECO:0000256" key="4">
    <source>
        <dbReference type="ARBA" id="ARBA00023125"/>
    </source>
</evidence>
<dbReference type="InterPro" id="IPR013249">
    <property type="entry name" value="RNA_pol_sigma70_r4_t2"/>
</dbReference>
<dbReference type="InterPro" id="IPR039425">
    <property type="entry name" value="RNA_pol_sigma-70-like"/>
</dbReference>
<dbReference type="SUPFAM" id="SSF88659">
    <property type="entry name" value="Sigma3 and sigma4 domains of RNA polymerase sigma factors"/>
    <property type="match status" value="1"/>
</dbReference>
<evidence type="ECO:0000313" key="8">
    <source>
        <dbReference type="EMBL" id="MFD1237844.1"/>
    </source>
</evidence>
<comment type="caution">
    <text evidence="8">The sequence shown here is derived from an EMBL/GenBank/DDBJ whole genome shotgun (WGS) entry which is preliminary data.</text>
</comment>
<keyword evidence="2" id="KW-0805">Transcription regulation</keyword>
<comment type="similarity">
    <text evidence="1">Belongs to the sigma-70 factor family. ECF subfamily.</text>
</comment>
<gene>
    <name evidence="8" type="ORF">ACFQ34_31555</name>
</gene>
<keyword evidence="4" id="KW-0238">DNA-binding</keyword>
<evidence type="ECO:0000259" key="6">
    <source>
        <dbReference type="Pfam" id="PF04542"/>
    </source>
</evidence>
<feature type="domain" description="RNA polymerase sigma factor 70 region 4 type 2" evidence="7">
    <location>
        <begin position="125"/>
        <end position="165"/>
    </location>
</feature>
<dbReference type="InterPro" id="IPR014284">
    <property type="entry name" value="RNA_pol_sigma-70_dom"/>
</dbReference>
<organism evidence="8 9">
    <name type="scientific">Pseudonocardia benzenivorans</name>
    <dbReference type="NCBI Taxonomy" id="228005"/>
    <lineage>
        <taxon>Bacteria</taxon>
        <taxon>Bacillati</taxon>
        <taxon>Actinomycetota</taxon>
        <taxon>Actinomycetes</taxon>
        <taxon>Pseudonocardiales</taxon>
        <taxon>Pseudonocardiaceae</taxon>
        <taxon>Pseudonocardia</taxon>
    </lineage>
</organism>
<dbReference type="InterPro" id="IPR007627">
    <property type="entry name" value="RNA_pol_sigma70_r2"/>
</dbReference>
<dbReference type="Gene3D" id="1.10.1740.10">
    <property type="match status" value="1"/>
</dbReference>
<name>A0ABW3VUN1_9PSEU</name>
<dbReference type="Pfam" id="PF08281">
    <property type="entry name" value="Sigma70_r4_2"/>
    <property type="match status" value="1"/>
</dbReference>
<protein>
    <submittedName>
        <fullName evidence="8">RNA polymerase sigma factor</fullName>
    </submittedName>
</protein>
<dbReference type="PANTHER" id="PTHR43133:SF8">
    <property type="entry name" value="RNA POLYMERASE SIGMA FACTOR HI_1459-RELATED"/>
    <property type="match status" value="1"/>
</dbReference>
<feature type="domain" description="RNA polymerase sigma-70 region 2" evidence="6">
    <location>
        <begin position="18"/>
        <end position="89"/>
    </location>
</feature>
<sequence length="180" mass="19962">MHRDEQVRPDPGLALLALYDTALPEVYGYLLARCRRRALAEDLTAETFLAAVQECRRTTAGGPVVDPTTGWLIGIARHKLADHWRALAREERGLRAVADHHEAGTDPWDDELDALLAREVLDEQSPLHRAALTLRYLDGLPVGEVAGVLGRSRRATESVLARARTAFRHTYLRRTGGDPA</sequence>
<dbReference type="SUPFAM" id="SSF88946">
    <property type="entry name" value="Sigma2 domain of RNA polymerase sigma factors"/>
    <property type="match status" value="1"/>
</dbReference>
<evidence type="ECO:0000256" key="5">
    <source>
        <dbReference type="ARBA" id="ARBA00023163"/>
    </source>
</evidence>
<reference evidence="9" key="1">
    <citation type="journal article" date="2019" name="Int. J. Syst. Evol. Microbiol.">
        <title>The Global Catalogue of Microorganisms (GCM) 10K type strain sequencing project: providing services to taxonomists for standard genome sequencing and annotation.</title>
        <authorList>
            <consortium name="The Broad Institute Genomics Platform"/>
            <consortium name="The Broad Institute Genome Sequencing Center for Infectious Disease"/>
            <person name="Wu L."/>
            <person name="Ma J."/>
        </authorList>
    </citation>
    <scope>NUCLEOTIDE SEQUENCE [LARGE SCALE GENOMIC DNA]</scope>
    <source>
        <strain evidence="9">CCUG 49018</strain>
    </source>
</reference>
<dbReference type="InterPro" id="IPR013325">
    <property type="entry name" value="RNA_pol_sigma_r2"/>
</dbReference>
<evidence type="ECO:0000256" key="3">
    <source>
        <dbReference type="ARBA" id="ARBA00023082"/>
    </source>
</evidence>
<keyword evidence="3" id="KW-0731">Sigma factor</keyword>
<dbReference type="PANTHER" id="PTHR43133">
    <property type="entry name" value="RNA POLYMERASE ECF-TYPE SIGMA FACTO"/>
    <property type="match status" value="1"/>
</dbReference>
<dbReference type="Pfam" id="PF04542">
    <property type="entry name" value="Sigma70_r2"/>
    <property type="match status" value="1"/>
</dbReference>
<dbReference type="EMBL" id="JBHTMB010000310">
    <property type="protein sequence ID" value="MFD1237844.1"/>
    <property type="molecule type" value="Genomic_DNA"/>
</dbReference>
<evidence type="ECO:0000256" key="1">
    <source>
        <dbReference type="ARBA" id="ARBA00010641"/>
    </source>
</evidence>
<keyword evidence="9" id="KW-1185">Reference proteome</keyword>
<dbReference type="NCBIfam" id="TIGR02937">
    <property type="entry name" value="sigma70-ECF"/>
    <property type="match status" value="1"/>
</dbReference>